<proteinExistence type="predicted"/>
<reference evidence="2" key="1">
    <citation type="journal article" date="2021" name="Proc. Natl. Acad. Sci. U.S.A.">
        <title>A Catalog of Tens of Thousands of Viruses from Human Metagenomes Reveals Hidden Associations with Chronic Diseases.</title>
        <authorList>
            <person name="Tisza M.J."/>
            <person name="Buck C.B."/>
        </authorList>
    </citation>
    <scope>NUCLEOTIDE SEQUENCE</scope>
    <source>
        <strain evidence="2">CtgXL3</strain>
    </source>
</reference>
<sequence length="47" mass="5730">MAQKKKEKRFNRQTRNEKKSNTKEKIINKRLIRKKEKDLSAHAHLRA</sequence>
<feature type="compositionally biased region" description="Basic and acidic residues" evidence="1">
    <location>
        <begin position="14"/>
        <end position="27"/>
    </location>
</feature>
<dbReference type="EMBL" id="BK015712">
    <property type="protein sequence ID" value="DAE21468.1"/>
    <property type="molecule type" value="Genomic_DNA"/>
</dbReference>
<organism evidence="2">
    <name type="scientific">Myoviridae sp. ctgXL3</name>
    <dbReference type="NCBI Taxonomy" id="2826681"/>
    <lineage>
        <taxon>Viruses</taxon>
        <taxon>Duplodnaviria</taxon>
        <taxon>Heunggongvirae</taxon>
        <taxon>Uroviricota</taxon>
        <taxon>Caudoviricetes</taxon>
    </lineage>
</organism>
<evidence type="ECO:0000313" key="2">
    <source>
        <dbReference type="EMBL" id="DAE21468.1"/>
    </source>
</evidence>
<protein>
    <submittedName>
        <fullName evidence="2">Uncharacterized protein</fullName>
    </submittedName>
</protein>
<name>A0A8S5QS50_9CAUD</name>
<feature type="region of interest" description="Disordered" evidence="1">
    <location>
        <begin position="1"/>
        <end position="47"/>
    </location>
</feature>
<evidence type="ECO:0000256" key="1">
    <source>
        <dbReference type="SAM" id="MobiDB-lite"/>
    </source>
</evidence>
<feature type="compositionally biased region" description="Basic residues" evidence="1">
    <location>
        <begin position="1"/>
        <end position="12"/>
    </location>
</feature>
<accession>A0A8S5QS50</accession>